<dbReference type="EMBL" id="KM009991">
    <property type="protein sequence ID" value="AIE47753.1"/>
    <property type="molecule type" value="Genomic_DNA"/>
</dbReference>
<dbReference type="OrthoDB" id="8547at10239"/>
<evidence type="ECO:0000259" key="2">
    <source>
        <dbReference type="Pfam" id="PF03067"/>
    </source>
</evidence>
<organism evidence="3 4">
    <name type="scientific">Peridroma alphabaculovirus</name>
    <dbReference type="NCBI Taxonomy" id="1346829"/>
    <lineage>
        <taxon>Viruses</taxon>
        <taxon>Viruses incertae sedis</taxon>
        <taxon>Naldaviricetes</taxon>
        <taxon>Lefavirales</taxon>
        <taxon>Baculoviridae</taxon>
        <taxon>Alphabaculovirus</taxon>
    </lineage>
</organism>
<evidence type="ECO:0000256" key="1">
    <source>
        <dbReference type="ARBA" id="ARBA00022729"/>
    </source>
</evidence>
<dbReference type="GeneID" id="20003936"/>
<reference evidence="3 4" key="1">
    <citation type="journal article" date="2015" name="Genome Announc.">
        <title>A Distinct Group II Alphabaculovirus Isolated from a Peridroma Species.</title>
        <authorList>
            <person name="Rohrmann G.F."/>
            <person name="Erlandson M.A."/>
            <person name="Theilmann D.A."/>
        </authorList>
    </citation>
    <scope>NUCLEOTIDE SEQUENCE [LARGE SCALE GENOMIC DNA]</scope>
    <source>
        <strain evidence="3">GR_167</strain>
    </source>
</reference>
<feature type="domain" description="Chitin-binding type-4" evidence="2">
    <location>
        <begin position="18"/>
        <end position="249"/>
    </location>
</feature>
<keyword evidence="1" id="KW-0732">Signal</keyword>
<dbReference type="InterPro" id="IPR014756">
    <property type="entry name" value="Ig_E-set"/>
</dbReference>
<proteinExistence type="predicted"/>
<dbReference type="Pfam" id="PF03067">
    <property type="entry name" value="LPMO_10"/>
    <property type="match status" value="1"/>
</dbReference>
<keyword evidence="4" id="KW-1185">Reference proteome</keyword>
<dbReference type="InterPro" id="IPR051024">
    <property type="entry name" value="GlcNAc_Chitin_IntDeg"/>
</dbReference>
<sequence>MIRCLIWSYTLIAAVAGHGYLSFPVSRQYKCFRDNHFWWPETGDEIPDAACRHAYKTVFAKYRSQGESPGVAANAAQYMFQQYYEYAALAGPGYGDLDYVKQYVIPDNLCAAGADDRSGPFGDKSGMSEPTPLWRPDTFFHSAHEKYQSGHQTVLHFCPTAVHEPSFFQVFISLPQYNYSHPLRWEDVELIGGDGSQLVPNDGSDMACASEQIYTIPVRIPFRSRQFVLFVRWQRNDVVGEGFYNCADVVFDDYALTHAVAPAKTPRSTPPSAAGA</sequence>
<protein>
    <submittedName>
        <fullName evidence="3">Gp37</fullName>
    </submittedName>
</protein>
<dbReference type="SUPFAM" id="SSF81296">
    <property type="entry name" value="E set domains"/>
    <property type="match status" value="1"/>
</dbReference>
<dbReference type="RefSeq" id="YP_009049848.1">
    <property type="nucleotide sequence ID" value="NC_024625.1"/>
</dbReference>
<dbReference type="Gene3D" id="2.70.50.50">
    <property type="entry name" value="chitin-binding protein cbp21"/>
    <property type="match status" value="1"/>
</dbReference>
<dbReference type="PANTHER" id="PTHR34823:SF1">
    <property type="entry name" value="CHITIN-BINDING TYPE-4 DOMAIN-CONTAINING PROTEIN"/>
    <property type="match status" value="1"/>
</dbReference>
<evidence type="ECO:0000313" key="3">
    <source>
        <dbReference type="EMBL" id="AIE47753.1"/>
    </source>
</evidence>
<gene>
    <name evidence="3" type="ORF">pesp022</name>
</gene>
<dbReference type="PANTHER" id="PTHR34823">
    <property type="entry name" value="GLCNAC-BINDING PROTEIN A"/>
    <property type="match status" value="1"/>
</dbReference>
<dbReference type="Proteomes" id="UP000203240">
    <property type="component" value="Segment"/>
</dbReference>
<dbReference type="InterPro" id="IPR004302">
    <property type="entry name" value="Cellulose/chitin-bd_N"/>
</dbReference>
<evidence type="ECO:0000313" key="4">
    <source>
        <dbReference type="Proteomes" id="UP000203240"/>
    </source>
</evidence>
<name>A0A068LKN4_9ABAC</name>
<accession>A0A068LKN4</accession>